<dbReference type="Pfam" id="PF20310">
    <property type="entry name" value="HTH_Tnp_2"/>
    <property type="match status" value="1"/>
</dbReference>
<dbReference type="InterPro" id="IPR009057">
    <property type="entry name" value="Homeodomain-like_sf"/>
</dbReference>
<keyword evidence="3" id="KW-1185">Reference proteome</keyword>
<dbReference type="InterPro" id="IPR046929">
    <property type="entry name" value="HTH_Tnp"/>
</dbReference>
<name>A0A1H7WIG1_9BACI</name>
<organism evidence="2 3">
    <name type="scientific">Mesobacillus persicus</name>
    <dbReference type="NCBI Taxonomy" id="930146"/>
    <lineage>
        <taxon>Bacteria</taxon>
        <taxon>Bacillati</taxon>
        <taxon>Bacillota</taxon>
        <taxon>Bacilli</taxon>
        <taxon>Bacillales</taxon>
        <taxon>Bacillaceae</taxon>
        <taxon>Mesobacillus</taxon>
    </lineage>
</organism>
<evidence type="ECO:0000313" key="3">
    <source>
        <dbReference type="Proteomes" id="UP000198553"/>
    </source>
</evidence>
<sequence length="137" mass="15657">MSKKTFTEKEIKQLAANKYVKSVSSKGITYTDEFKEIFIAEKEKGKFARVIFGECGLDTDVLGTQRIKSASKRWQKAYTVNGIDGLRDTRLGNSGRPREKELTLEEKNARLEAQINLLKAENELLKKIRFAERGLKK</sequence>
<dbReference type="EMBL" id="FOBW01000001">
    <property type="protein sequence ID" value="SEM21134.1"/>
    <property type="molecule type" value="Genomic_DNA"/>
</dbReference>
<dbReference type="AlphaFoldDB" id="A0A1H7WIG1"/>
<accession>A0A1H7WIG1</accession>
<gene>
    <name evidence="2" type="ORF">SAMN05192533_101432</name>
</gene>
<evidence type="ECO:0000313" key="2">
    <source>
        <dbReference type="EMBL" id="SEM21134.1"/>
    </source>
</evidence>
<proteinExistence type="predicted"/>
<protein>
    <submittedName>
        <fullName evidence="2">Uncharacterized protein</fullName>
    </submittedName>
</protein>
<dbReference type="SUPFAM" id="SSF46689">
    <property type="entry name" value="Homeodomain-like"/>
    <property type="match status" value="1"/>
</dbReference>
<evidence type="ECO:0000256" key="1">
    <source>
        <dbReference type="SAM" id="Coils"/>
    </source>
</evidence>
<feature type="coiled-coil region" evidence="1">
    <location>
        <begin position="101"/>
        <end position="128"/>
    </location>
</feature>
<reference evidence="3" key="1">
    <citation type="submission" date="2016-10" db="EMBL/GenBank/DDBJ databases">
        <authorList>
            <person name="Varghese N."/>
            <person name="Submissions S."/>
        </authorList>
    </citation>
    <scope>NUCLEOTIDE SEQUENCE [LARGE SCALE GENOMIC DNA]</scope>
    <source>
        <strain evidence="3">B48,IBRC-M 10115,DSM 25386,CECT 8001</strain>
    </source>
</reference>
<dbReference type="Proteomes" id="UP000198553">
    <property type="component" value="Unassembled WGS sequence"/>
</dbReference>
<dbReference type="STRING" id="930146.SAMN05192533_101432"/>
<keyword evidence="1" id="KW-0175">Coiled coil</keyword>